<dbReference type="Proteomes" id="UP000664163">
    <property type="component" value="Unassembled WGS sequence"/>
</dbReference>
<proteinExistence type="predicted"/>
<gene>
    <name evidence="2" type="ORF">J0X13_04490</name>
</gene>
<accession>A0ABS3EUI9</accession>
<evidence type="ECO:0000256" key="1">
    <source>
        <dbReference type="SAM" id="SignalP"/>
    </source>
</evidence>
<organism evidence="2 3">
    <name type="scientific">[Muricauda] lutisoli</name>
    <dbReference type="NCBI Taxonomy" id="2816035"/>
    <lineage>
        <taxon>Bacteria</taxon>
        <taxon>Pseudomonadati</taxon>
        <taxon>Bacteroidota</taxon>
        <taxon>Flavobacteriia</taxon>
        <taxon>Flavobacteriales</taxon>
        <taxon>Flavobacteriaceae</taxon>
        <taxon>Allomuricauda</taxon>
    </lineage>
</organism>
<keyword evidence="1" id="KW-0732">Signal</keyword>
<dbReference type="RefSeq" id="WP_207070249.1">
    <property type="nucleotide sequence ID" value="NZ_JAFLND010000001.1"/>
</dbReference>
<comment type="caution">
    <text evidence="2">The sequence shown here is derived from an EMBL/GenBank/DDBJ whole genome shotgun (WGS) entry which is preliminary data.</text>
</comment>
<feature type="chain" id="PRO_5046581279" evidence="1">
    <location>
        <begin position="21"/>
        <end position="437"/>
    </location>
</feature>
<name>A0ABS3EUI9_9FLAO</name>
<reference evidence="2 3" key="1">
    <citation type="submission" date="2021-03" db="EMBL/GenBank/DDBJ databases">
        <title>Muricauda sp. CAU 1631 isolated from Incheon.</title>
        <authorList>
            <person name="Kim W."/>
        </authorList>
    </citation>
    <scope>NUCLEOTIDE SEQUENCE [LARGE SCALE GENOMIC DNA]</scope>
    <source>
        <strain evidence="2 3">CAU 1631</strain>
    </source>
</reference>
<evidence type="ECO:0000313" key="2">
    <source>
        <dbReference type="EMBL" id="MBO0329792.1"/>
    </source>
</evidence>
<feature type="signal peptide" evidence="1">
    <location>
        <begin position="1"/>
        <end position="20"/>
    </location>
</feature>
<dbReference type="EMBL" id="JAFLND010000001">
    <property type="protein sequence ID" value="MBO0329792.1"/>
    <property type="molecule type" value="Genomic_DNA"/>
</dbReference>
<evidence type="ECO:0000313" key="3">
    <source>
        <dbReference type="Proteomes" id="UP000664163"/>
    </source>
</evidence>
<keyword evidence="3" id="KW-1185">Reference proteome</keyword>
<sequence length="437" mass="49020">MKTLKSLLVFPFLAILFLQCKNKAPDTLGSNNSISGIDSIPNLLIKLNQLDTDDTDFYEQAVKINQKIAGFLNAMNHPDTVYEFLKVDLEEELSIAISRDTSIIAFSWDTRLGGSSPELKCIVLHSSTHGLESFVLNDTSTGFTDIHKLNHKTQQPVYLFKGSGRSSDVDIFISLNAFVMDDNGLKKAHIFPGNRYSMSINHILDNPMDFIIIDGASKIYIPNRAYPDNNWGLTYEILSFNGKSYQQEMAQIDETLIENAFNGVESYENGFLNGSEKPIVTIQNGDSPSYQLVFKDSTKIDYGYNPNEGTTELKIMANNIIPPIELSYSAYNARLLAKLKQYLFLELSGTPNSSPLLIYDIQKQQYVTSISQSGVKLYKDALLFSQPISHMDVLDNKPNCNPAYGDQTSYYKTILLEYRSAYPMVKATGQIYCGFAE</sequence>
<protein>
    <submittedName>
        <fullName evidence="2">Uncharacterized protein</fullName>
    </submittedName>
</protein>